<feature type="region of interest" description="Disordered" evidence="10">
    <location>
        <begin position="613"/>
        <end position="702"/>
    </location>
</feature>
<protein>
    <recommendedName>
        <fullName evidence="1">cyclin-dependent kinase</fullName>
        <ecNumber evidence="1">2.7.11.22</ecNumber>
    </recommendedName>
</protein>
<feature type="region of interest" description="Disordered" evidence="10">
    <location>
        <begin position="339"/>
        <end position="372"/>
    </location>
</feature>
<evidence type="ECO:0000256" key="8">
    <source>
        <dbReference type="ARBA" id="ARBA00048367"/>
    </source>
</evidence>
<feature type="binding site" evidence="9">
    <location>
        <position position="33"/>
    </location>
    <ligand>
        <name>ATP</name>
        <dbReference type="ChEBI" id="CHEBI:30616"/>
    </ligand>
</feature>
<dbReference type="EMBL" id="BMAR01000022">
    <property type="protein sequence ID" value="GFR48193.1"/>
    <property type="molecule type" value="Genomic_DNA"/>
</dbReference>
<dbReference type="Proteomes" id="UP001054857">
    <property type="component" value="Unassembled WGS sequence"/>
</dbReference>
<dbReference type="PROSITE" id="PS50011">
    <property type="entry name" value="PROTEIN_KINASE_DOM"/>
    <property type="match status" value="1"/>
</dbReference>
<dbReference type="GO" id="GO:0005524">
    <property type="term" value="F:ATP binding"/>
    <property type="evidence" value="ECO:0007669"/>
    <property type="project" value="UniProtKB-UniRule"/>
</dbReference>
<feature type="region of interest" description="Disordered" evidence="10">
    <location>
        <begin position="433"/>
        <end position="503"/>
    </location>
</feature>
<organism evidence="12 13">
    <name type="scientific">Astrephomene gubernaculifera</name>
    <dbReference type="NCBI Taxonomy" id="47775"/>
    <lineage>
        <taxon>Eukaryota</taxon>
        <taxon>Viridiplantae</taxon>
        <taxon>Chlorophyta</taxon>
        <taxon>core chlorophytes</taxon>
        <taxon>Chlorophyceae</taxon>
        <taxon>CS clade</taxon>
        <taxon>Chlamydomonadales</taxon>
        <taxon>Astrephomenaceae</taxon>
        <taxon>Astrephomene</taxon>
    </lineage>
</organism>
<dbReference type="Gene3D" id="3.30.200.20">
    <property type="entry name" value="Phosphorylase Kinase, domain 1"/>
    <property type="match status" value="1"/>
</dbReference>
<dbReference type="InterPro" id="IPR008271">
    <property type="entry name" value="Ser/Thr_kinase_AS"/>
</dbReference>
<dbReference type="InterPro" id="IPR017441">
    <property type="entry name" value="Protein_kinase_ATP_BS"/>
</dbReference>
<dbReference type="PROSITE" id="PS00108">
    <property type="entry name" value="PROTEIN_KINASE_ST"/>
    <property type="match status" value="1"/>
</dbReference>
<dbReference type="AlphaFoldDB" id="A0AAD3DUP7"/>
<keyword evidence="3" id="KW-0808">Transferase</keyword>
<evidence type="ECO:0000256" key="9">
    <source>
        <dbReference type="PROSITE-ProRule" id="PRU10141"/>
    </source>
</evidence>
<dbReference type="FunFam" id="3.30.200.20:FF:000049">
    <property type="entry name" value="cyclin-dependent kinase-like 1 isoform X1"/>
    <property type="match status" value="1"/>
</dbReference>
<feature type="compositionally biased region" description="Pro residues" evidence="10">
    <location>
        <begin position="462"/>
        <end position="472"/>
    </location>
</feature>
<keyword evidence="6 9" id="KW-0067">ATP-binding</keyword>
<dbReference type="GO" id="GO:0004693">
    <property type="term" value="F:cyclin-dependent protein serine/threonine kinase activity"/>
    <property type="evidence" value="ECO:0007669"/>
    <property type="project" value="UniProtKB-EC"/>
</dbReference>
<comment type="catalytic activity">
    <reaction evidence="8">
        <text>L-seryl-[protein] + ATP = O-phospho-L-seryl-[protein] + ADP + H(+)</text>
        <dbReference type="Rhea" id="RHEA:17989"/>
        <dbReference type="Rhea" id="RHEA-COMP:9863"/>
        <dbReference type="Rhea" id="RHEA-COMP:11604"/>
        <dbReference type="ChEBI" id="CHEBI:15378"/>
        <dbReference type="ChEBI" id="CHEBI:29999"/>
        <dbReference type="ChEBI" id="CHEBI:30616"/>
        <dbReference type="ChEBI" id="CHEBI:83421"/>
        <dbReference type="ChEBI" id="CHEBI:456216"/>
        <dbReference type="EC" id="2.7.11.22"/>
    </reaction>
</comment>
<keyword evidence="4 9" id="KW-0547">Nucleotide-binding</keyword>
<evidence type="ECO:0000259" key="11">
    <source>
        <dbReference type="PROSITE" id="PS50011"/>
    </source>
</evidence>
<dbReference type="Gene3D" id="1.10.510.10">
    <property type="entry name" value="Transferase(Phosphotransferase) domain 1"/>
    <property type="match status" value="1"/>
</dbReference>
<dbReference type="PROSITE" id="PS00107">
    <property type="entry name" value="PROTEIN_KINASE_ATP"/>
    <property type="match status" value="1"/>
</dbReference>
<feature type="compositionally biased region" description="Polar residues" evidence="10">
    <location>
        <begin position="622"/>
        <end position="647"/>
    </location>
</feature>
<feature type="region of interest" description="Disordered" evidence="10">
    <location>
        <begin position="795"/>
        <end position="821"/>
    </location>
</feature>
<dbReference type="Pfam" id="PF00069">
    <property type="entry name" value="Pkinase"/>
    <property type="match status" value="1"/>
</dbReference>
<evidence type="ECO:0000256" key="1">
    <source>
        <dbReference type="ARBA" id="ARBA00012425"/>
    </source>
</evidence>
<evidence type="ECO:0000256" key="3">
    <source>
        <dbReference type="ARBA" id="ARBA00022679"/>
    </source>
</evidence>
<dbReference type="PANTHER" id="PTHR24055">
    <property type="entry name" value="MITOGEN-ACTIVATED PROTEIN KINASE"/>
    <property type="match status" value="1"/>
</dbReference>
<dbReference type="SUPFAM" id="SSF56112">
    <property type="entry name" value="Protein kinase-like (PK-like)"/>
    <property type="match status" value="1"/>
</dbReference>
<name>A0AAD3DUP7_9CHLO</name>
<dbReference type="SMART" id="SM00220">
    <property type="entry name" value="S_TKc"/>
    <property type="match status" value="1"/>
</dbReference>
<comment type="caution">
    <text evidence="12">The sequence shown here is derived from an EMBL/GenBank/DDBJ whole genome shotgun (WGS) entry which is preliminary data.</text>
</comment>
<dbReference type="InterPro" id="IPR000719">
    <property type="entry name" value="Prot_kinase_dom"/>
</dbReference>
<proteinExistence type="predicted"/>
<reference evidence="12 13" key="1">
    <citation type="journal article" date="2021" name="Sci. Rep.">
        <title>Genome sequencing of the multicellular alga Astrephomene provides insights into convergent evolution of germ-soma differentiation.</title>
        <authorList>
            <person name="Yamashita S."/>
            <person name="Yamamoto K."/>
            <person name="Matsuzaki R."/>
            <person name="Suzuki S."/>
            <person name="Yamaguchi H."/>
            <person name="Hirooka S."/>
            <person name="Minakuchi Y."/>
            <person name="Miyagishima S."/>
            <person name="Kawachi M."/>
            <person name="Toyoda A."/>
            <person name="Nozaki H."/>
        </authorList>
    </citation>
    <scope>NUCLEOTIDE SEQUENCE [LARGE SCALE GENOMIC DNA]</scope>
    <source>
        <strain evidence="12 13">NIES-4017</strain>
    </source>
</reference>
<evidence type="ECO:0000256" key="7">
    <source>
        <dbReference type="ARBA" id="ARBA00047811"/>
    </source>
</evidence>
<evidence type="ECO:0000256" key="4">
    <source>
        <dbReference type="ARBA" id="ARBA00022741"/>
    </source>
</evidence>
<dbReference type="InterPro" id="IPR011009">
    <property type="entry name" value="Kinase-like_dom_sf"/>
</dbReference>
<keyword evidence="13" id="KW-1185">Reference proteome</keyword>
<dbReference type="FunFam" id="1.10.510.10:FF:000980">
    <property type="entry name" value="Predicted protein"/>
    <property type="match status" value="1"/>
</dbReference>
<keyword evidence="2" id="KW-0723">Serine/threonine-protein kinase</keyword>
<evidence type="ECO:0000256" key="10">
    <source>
        <dbReference type="SAM" id="MobiDB-lite"/>
    </source>
</evidence>
<feature type="domain" description="Protein kinase" evidence="11">
    <location>
        <begin position="4"/>
        <end position="288"/>
    </location>
</feature>
<accession>A0AAD3DUP7</accession>
<dbReference type="EC" id="2.7.11.22" evidence="1"/>
<gene>
    <name evidence="12" type="ORF">Agub_g10046</name>
</gene>
<sequence length="1027" mass="109150">MQNYKYISTIGEGAYGEVWLCRERHTGNLVAVKGLKQAHTCKDALRMAVREAKVLTAISHPNLVRLLATFRSQSGRIFMVFEYAESSMRAELERFPQGLPSRKLKVLVWQLLCGAAYLHDNRIVHRDIKPSNILLDGNDIVKLCDFGFARFTTCGPRDVQRCTSYVVTRHYRAPEVLVSDYYGPSADVWSIGCTIAEIATGRILFPGESTADQLWLIMRCLGPLPWQQAARMADDPELCVLSAPRLHKTLRQRLPELEPQLFQLVEACLRLDPQKRPTVQEMLQMPYFDDVEACLEGSALEAFLQETEARSSGEGQQGMAVGDDCGRVKARLGAPVSAPQLSLQLPQREEIRKSRTQQLQDQQQRAGTSRALGAEASAASLAAAATQQQCEGTVSRRKSSFVVRALAAFADITAHVKHHDPATAHAPNIAATAVSATSHHSASRGTADTAVESAAASQLPNAQPPLPPPPQQQPQEAQQGSRAAVRRNEYAARGEQPSVEDIPENFSTLAADDEDPETLALRCATPMQGNFGDDEDMLCVPLEELGSCGMLASSRSSDGAAIVSAPNRLVTVPSSSPRNQNAGTKDGCGNHFMDMMDSGDFVITLSASPSVERHASARNMGGTYSSPFTTEQGRGSTSMARPLSSSRNARDMWQQASTPTGAPAFQAPADTVPPHVRPKGRPAALPRQRDASWTTSGSGVKHEHRKLLRTCSVSAAYNSPLAASTGAAGCDVMTSSNSQLEGGGRSVPGAVSLGRNIRDAASRLVKFLSGNDHNGTDNNRSRSATNAVYDWSRGRGEAAPVPSVDGRASTPVRGNSPSSAPILASAPTDYVVTRPGPGAYRKSRLCSMSVRGPYDKESPLTGSQSRGIDLPVLKTCASQPPPDCIAVAPRAASPSSPAAFLCTSTSLPVQTRGSMLRAKSSLSASASILPQISDGLTQSPSSSLRSSTRVHHSGAAAASVTPVRCSDIMPAVVPRAAEWTPRHAGNSEATGVGGCCNQSGSAGGGAEGRGSSKGMLHKLAVIMKVGA</sequence>
<comment type="catalytic activity">
    <reaction evidence="7">
        <text>L-threonyl-[protein] + ATP = O-phospho-L-threonyl-[protein] + ADP + H(+)</text>
        <dbReference type="Rhea" id="RHEA:46608"/>
        <dbReference type="Rhea" id="RHEA-COMP:11060"/>
        <dbReference type="Rhea" id="RHEA-COMP:11605"/>
        <dbReference type="ChEBI" id="CHEBI:15378"/>
        <dbReference type="ChEBI" id="CHEBI:30013"/>
        <dbReference type="ChEBI" id="CHEBI:30616"/>
        <dbReference type="ChEBI" id="CHEBI:61977"/>
        <dbReference type="ChEBI" id="CHEBI:456216"/>
        <dbReference type="EC" id="2.7.11.22"/>
    </reaction>
</comment>
<evidence type="ECO:0000256" key="2">
    <source>
        <dbReference type="ARBA" id="ARBA00022527"/>
    </source>
</evidence>
<evidence type="ECO:0000313" key="12">
    <source>
        <dbReference type="EMBL" id="GFR48193.1"/>
    </source>
</evidence>
<keyword evidence="5" id="KW-0418">Kinase</keyword>
<evidence type="ECO:0000256" key="5">
    <source>
        <dbReference type="ARBA" id="ARBA00022777"/>
    </source>
</evidence>
<dbReference type="InterPro" id="IPR050117">
    <property type="entry name" value="MAPK"/>
</dbReference>
<evidence type="ECO:0000313" key="13">
    <source>
        <dbReference type="Proteomes" id="UP001054857"/>
    </source>
</evidence>
<evidence type="ECO:0000256" key="6">
    <source>
        <dbReference type="ARBA" id="ARBA00022840"/>
    </source>
</evidence>